<sequence>MTTSARPPGHRRPARRRTAIAAAAITGLLTAGSGIAYTQITDTTSTATVSTQPPGSTQFPGTATASGRPATSISCTAASTASTAPNDSNRTAQPQSAPCTSGSAATKTTAPAAAADITVNTATKFQTIDGFGSAVSIWGSAWSTAETQTLIGTGASQLGLSIVRTGISPISSEWVKQVKALKAAKASGSNVKILATPWTAPAAWKTNNSQINGGKLKTDYYDDYANHLNKYVTYMKSQGVTIDVVSIQNEPDYHPDYDSMEWTGTELRNFVRDHGAKIKNTKLMAAESTGMEYDLTDPILSNATARDNTSYIGGHLYGTEDSGRLKAYSLADRYNKPVWMTEWNYHKAAGDTSTTWGDPSNQAVWDETLDEVMRTVHRSMESNWSAYIWWYGKRYYSFIGDGSAGTTTGAPLKRGYAFSQYAKYVRPGDQRVALTKSSQASRLEVTAYQGGGKIKLVILNRSTRAVDNVVIQAPKTVTKAKNYVTSKSANASSQATSVNGEQVTVSIPARSISTVVLTQ</sequence>
<evidence type="ECO:0000259" key="6">
    <source>
        <dbReference type="Pfam" id="PF02055"/>
    </source>
</evidence>
<dbReference type="STRING" id="113562.SAMN04489716_2460"/>
<dbReference type="PANTHER" id="PTHR11069">
    <property type="entry name" value="GLUCOSYLCERAMIDASE"/>
    <property type="match status" value="1"/>
</dbReference>
<evidence type="ECO:0000256" key="3">
    <source>
        <dbReference type="ARBA" id="ARBA00022801"/>
    </source>
</evidence>
<dbReference type="GO" id="GO:0006665">
    <property type="term" value="P:sphingolipid metabolic process"/>
    <property type="evidence" value="ECO:0007669"/>
    <property type="project" value="InterPro"/>
</dbReference>
<dbReference type="EMBL" id="LT629758">
    <property type="protein sequence ID" value="SDT08413.1"/>
    <property type="molecule type" value="Genomic_DNA"/>
</dbReference>
<feature type="domain" description="Glycosyl hydrolase family 30 TIM-barrel" evidence="6">
    <location>
        <begin position="178"/>
        <end position="281"/>
    </location>
</feature>
<keyword evidence="4" id="KW-0326">Glycosidase</keyword>
<dbReference type="InterPro" id="IPR013780">
    <property type="entry name" value="Glyco_hydro_b"/>
</dbReference>
<dbReference type="Gene3D" id="2.60.40.1180">
    <property type="entry name" value="Golgi alpha-mannosidase II"/>
    <property type="match status" value="1"/>
</dbReference>
<dbReference type="GO" id="GO:0004348">
    <property type="term" value="F:glucosylceramidase activity"/>
    <property type="evidence" value="ECO:0007669"/>
    <property type="project" value="InterPro"/>
</dbReference>
<dbReference type="Pfam" id="PF02055">
    <property type="entry name" value="Glyco_hydro_30"/>
    <property type="match status" value="1"/>
</dbReference>
<dbReference type="InterPro" id="IPR001139">
    <property type="entry name" value="Glyco_hydro_30"/>
</dbReference>
<dbReference type="AlphaFoldDB" id="A0A1H1XGN2"/>
<feature type="compositionally biased region" description="Low complexity" evidence="5">
    <location>
        <begin position="70"/>
        <end position="84"/>
    </location>
</feature>
<accession>A0A1H1XGN2</accession>
<gene>
    <name evidence="7" type="ORF">SAMN04489716_2460</name>
</gene>
<evidence type="ECO:0000313" key="7">
    <source>
        <dbReference type="EMBL" id="SDT08413.1"/>
    </source>
</evidence>
<keyword evidence="2" id="KW-0732">Signal</keyword>
<dbReference type="OrthoDB" id="9806701at2"/>
<evidence type="ECO:0000256" key="2">
    <source>
        <dbReference type="ARBA" id="ARBA00022729"/>
    </source>
</evidence>
<keyword evidence="3 4" id="KW-0378">Hydrolase</keyword>
<reference evidence="7 8" key="1">
    <citation type="submission" date="2016-10" db="EMBL/GenBank/DDBJ databases">
        <authorList>
            <person name="de Groot N.N."/>
        </authorList>
    </citation>
    <scope>NUCLEOTIDE SEQUENCE [LARGE SCALE GENOMIC DNA]</scope>
    <source>
        <strain evidence="7 8">DSM 43941</strain>
    </source>
</reference>
<feature type="region of interest" description="Disordered" evidence="5">
    <location>
        <begin position="46"/>
        <end position="105"/>
    </location>
</feature>
<proteinExistence type="inferred from homology"/>
<dbReference type="SUPFAM" id="SSF51445">
    <property type="entry name" value="(Trans)glycosidases"/>
    <property type="match status" value="1"/>
</dbReference>
<evidence type="ECO:0000256" key="5">
    <source>
        <dbReference type="SAM" id="MobiDB-lite"/>
    </source>
</evidence>
<dbReference type="SUPFAM" id="SSF51011">
    <property type="entry name" value="Glycosyl hydrolase domain"/>
    <property type="match status" value="1"/>
</dbReference>
<protein>
    <submittedName>
        <fullName evidence="7">O-Glycosyl hydrolase</fullName>
    </submittedName>
</protein>
<evidence type="ECO:0000313" key="8">
    <source>
        <dbReference type="Proteomes" id="UP000198688"/>
    </source>
</evidence>
<evidence type="ECO:0000256" key="4">
    <source>
        <dbReference type="RuleBase" id="RU361188"/>
    </source>
</evidence>
<feature type="compositionally biased region" description="Polar residues" evidence="5">
    <location>
        <begin position="85"/>
        <end position="103"/>
    </location>
</feature>
<dbReference type="InterPro" id="IPR033453">
    <property type="entry name" value="Glyco_hydro_30_TIM-barrel"/>
</dbReference>
<evidence type="ECO:0000256" key="1">
    <source>
        <dbReference type="ARBA" id="ARBA00005382"/>
    </source>
</evidence>
<keyword evidence="8" id="KW-1185">Reference proteome</keyword>
<dbReference type="Gene3D" id="3.20.20.80">
    <property type="entry name" value="Glycosidases"/>
    <property type="match status" value="1"/>
</dbReference>
<dbReference type="Proteomes" id="UP000198688">
    <property type="component" value="Chromosome I"/>
</dbReference>
<comment type="similarity">
    <text evidence="1 4">Belongs to the glycosyl hydrolase 30 family.</text>
</comment>
<dbReference type="GO" id="GO:0016020">
    <property type="term" value="C:membrane"/>
    <property type="evidence" value="ECO:0007669"/>
    <property type="project" value="GOC"/>
</dbReference>
<name>A0A1H1XGN2_9ACTN</name>
<dbReference type="PANTHER" id="PTHR11069:SF38">
    <property type="entry name" value="GLUCURONOXYLANASE XYNC"/>
    <property type="match status" value="1"/>
</dbReference>
<feature type="compositionally biased region" description="Polar residues" evidence="5">
    <location>
        <begin position="53"/>
        <end position="65"/>
    </location>
</feature>
<organism evidence="7 8">
    <name type="scientific">Actinoplanes derwentensis</name>
    <dbReference type="NCBI Taxonomy" id="113562"/>
    <lineage>
        <taxon>Bacteria</taxon>
        <taxon>Bacillati</taxon>
        <taxon>Actinomycetota</taxon>
        <taxon>Actinomycetes</taxon>
        <taxon>Micromonosporales</taxon>
        <taxon>Micromonosporaceae</taxon>
        <taxon>Actinoplanes</taxon>
    </lineage>
</organism>
<dbReference type="InterPro" id="IPR017853">
    <property type="entry name" value="GH"/>
</dbReference>